<keyword evidence="2" id="KW-1185">Reference proteome</keyword>
<evidence type="ECO:0000313" key="2">
    <source>
        <dbReference type="Proteomes" id="UP000183287"/>
    </source>
</evidence>
<organism evidence="1 2">
    <name type="scientific">Nitrosomonas communis</name>
    <dbReference type="NCBI Taxonomy" id="44574"/>
    <lineage>
        <taxon>Bacteria</taxon>
        <taxon>Pseudomonadati</taxon>
        <taxon>Pseudomonadota</taxon>
        <taxon>Betaproteobacteria</taxon>
        <taxon>Nitrosomonadales</taxon>
        <taxon>Nitrosomonadaceae</taxon>
        <taxon>Nitrosomonas</taxon>
    </lineage>
</organism>
<evidence type="ECO:0000313" key="1">
    <source>
        <dbReference type="EMBL" id="SFN30291.1"/>
    </source>
</evidence>
<sequence length="59" mass="6565">MLAYDHSKGRAVKGINVLNALYHNGEVSVPVAFEVIHKPIRFCDVTTRQVKRASVATQK</sequence>
<name>A0A1I4XWK4_9PROT</name>
<dbReference type="Proteomes" id="UP000183287">
    <property type="component" value="Unassembled WGS sequence"/>
</dbReference>
<gene>
    <name evidence="1" type="ORF">SAMN05421863_11902</name>
</gene>
<accession>A0A1I4XWK4</accession>
<reference evidence="2" key="1">
    <citation type="submission" date="2016-10" db="EMBL/GenBank/DDBJ databases">
        <authorList>
            <person name="Varghese N."/>
            <person name="Submissions S."/>
        </authorList>
    </citation>
    <scope>NUCLEOTIDE SEQUENCE [LARGE SCALE GENOMIC DNA]</scope>
    <source>
        <strain evidence="2">Nm44</strain>
    </source>
</reference>
<dbReference type="EMBL" id="FOUB01000190">
    <property type="protein sequence ID" value="SFN30291.1"/>
    <property type="molecule type" value="Genomic_DNA"/>
</dbReference>
<dbReference type="AlphaFoldDB" id="A0A1I4XWK4"/>
<proteinExistence type="predicted"/>
<protein>
    <submittedName>
        <fullName evidence="1">Uncharacterized protein</fullName>
    </submittedName>
</protein>